<keyword evidence="3" id="KW-1185">Reference proteome</keyword>
<evidence type="ECO:0000313" key="3">
    <source>
        <dbReference type="Proteomes" id="UP000015354"/>
    </source>
</evidence>
<protein>
    <submittedName>
        <fullName evidence="2">Uncharacterized protein</fullName>
    </submittedName>
</protein>
<accession>S9UKU7</accession>
<evidence type="ECO:0000313" key="2">
    <source>
        <dbReference type="EMBL" id="EPY29394.1"/>
    </source>
</evidence>
<dbReference type="OrthoDB" id="242756at2759"/>
<feature type="region of interest" description="Disordered" evidence="1">
    <location>
        <begin position="160"/>
        <end position="193"/>
    </location>
</feature>
<name>S9UKU7_9TRYP</name>
<proteinExistence type="predicted"/>
<organism evidence="2 3">
    <name type="scientific">Strigomonas culicis</name>
    <dbReference type="NCBI Taxonomy" id="28005"/>
    <lineage>
        <taxon>Eukaryota</taxon>
        <taxon>Discoba</taxon>
        <taxon>Euglenozoa</taxon>
        <taxon>Kinetoplastea</taxon>
        <taxon>Metakinetoplastina</taxon>
        <taxon>Trypanosomatida</taxon>
        <taxon>Trypanosomatidae</taxon>
        <taxon>Strigomonadinae</taxon>
        <taxon>Strigomonas</taxon>
    </lineage>
</organism>
<evidence type="ECO:0000256" key="1">
    <source>
        <dbReference type="SAM" id="MobiDB-lite"/>
    </source>
</evidence>
<gene>
    <name evidence="2" type="ORF">STCU_04578</name>
</gene>
<dbReference type="EMBL" id="ATMH01004578">
    <property type="protein sequence ID" value="EPY29394.1"/>
    <property type="molecule type" value="Genomic_DNA"/>
</dbReference>
<reference evidence="2 3" key="1">
    <citation type="journal article" date="2013" name="PLoS ONE">
        <title>Predicting the Proteins of Angomonas deanei, Strigomonas culicis and Their Respective Endosymbionts Reveals New Aspects of the Trypanosomatidae Family.</title>
        <authorList>
            <person name="Motta M.C."/>
            <person name="Martins A.C."/>
            <person name="de Souza S.S."/>
            <person name="Catta-Preta C.M."/>
            <person name="Silva R."/>
            <person name="Klein C.C."/>
            <person name="de Almeida L.G."/>
            <person name="de Lima Cunha O."/>
            <person name="Ciapina L.P."/>
            <person name="Brocchi M."/>
            <person name="Colabardini A.C."/>
            <person name="de Araujo Lima B."/>
            <person name="Machado C.R."/>
            <person name="de Almeida Soares C.M."/>
            <person name="Probst C.M."/>
            <person name="de Menezes C.B."/>
            <person name="Thompson C.E."/>
            <person name="Bartholomeu D.C."/>
            <person name="Gradia D.F."/>
            <person name="Pavoni D.P."/>
            <person name="Grisard E.C."/>
            <person name="Fantinatti-Garboggini F."/>
            <person name="Marchini F.K."/>
            <person name="Rodrigues-Luiz G.F."/>
            <person name="Wagner G."/>
            <person name="Goldman G.H."/>
            <person name="Fietto J.L."/>
            <person name="Elias M.C."/>
            <person name="Goldman M.H."/>
            <person name="Sagot M.F."/>
            <person name="Pereira M."/>
            <person name="Stoco P.H."/>
            <person name="de Mendonca-Neto R.P."/>
            <person name="Teixeira S.M."/>
            <person name="Maciel T.E."/>
            <person name="de Oliveira Mendes T.A."/>
            <person name="Urmenyi T.P."/>
            <person name="de Souza W."/>
            <person name="Schenkman S."/>
            <person name="de Vasconcelos A.T."/>
        </authorList>
    </citation>
    <scope>NUCLEOTIDE SEQUENCE [LARGE SCALE GENOMIC DNA]</scope>
</reference>
<sequence>MTECVEDRAPSLKSSSARQRSFHFNAPHSVVDPLVSLLYDLRRLEESILSSLTEMGVDVNALPAAVRPTKSTPAPAPLPPTCPPGARSPPAKESFVSRYVRGSLDREACSLQEKTMAVEAVLMYVDAHHPRTEMPCPANSATAEGRRLLSVLVASDGAGGERPVWVDQRPTGAARQDSTPETAPPHKRRRAESPLRFVHSADAVPLAHATLMGEYTTADVQHMLREWAHYEGGLSLVVEGMQPLLRALCAPTIGGSLSSHAKWIEVSKEDVQSALTPPSATGIREAAEELIAVNDALATVQAPVHDAYRRLECALEEYTAECLFVNGYERRYWKEVERFEIEYRAVAEIKSRIERVRSALQQYVDGVEDCA</sequence>
<comment type="caution">
    <text evidence="2">The sequence shown here is derived from an EMBL/GenBank/DDBJ whole genome shotgun (WGS) entry which is preliminary data.</text>
</comment>
<dbReference type="AlphaFoldDB" id="S9UKU7"/>
<feature type="compositionally biased region" description="Pro residues" evidence="1">
    <location>
        <begin position="74"/>
        <end position="87"/>
    </location>
</feature>
<feature type="region of interest" description="Disordered" evidence="1">
    <location>
        <begin position="68"/>
        <end position="90"/>
    </location>
</feature>
<dbReference type="Proteomes" id="UP000015354">
    <property type="component" value="Unassembled WGS sequence"/>
</dbReference>